<feature type="domain" description="T20D4.11-like" evidence="2">
    <location>
        <begin position="115"/>
        <end position="252"/>
    </location>
</feature>
<evidence type="ECO:0000313" key="4">
    <source>
        <dbReference type="Proteomes" id="UP000483820"/>
    </source>
</evidence>
<gene>
    <name evidence="3" type="ORF">GCK72_020239</name>
</gene>
<dbReference type="RefSeq" id="XP_053582383.1">
    <property type="nucleotide sequence ID" value="XM_053733470.1"/>
</dbReference>
<reference evidence="3 4" key="1">
    <citation type="submission" date="2019-12" db="EMBL/GenBank/DDBJ databases">
        <title>Chromosome-level assembly of the Caenorhabditis remanei genome.</title>
        <authorList>
            <person name="Teterina A.A."/>
            <person name="Willis J.H."/>
            <person name="Phillips P.C."/>
        </authorList>
    </citation>
    <scope>NUCLEOTIDE SEQUENCE [LARGE SCALE GENOMIC DNA]</scope>
    <source>
        <strain evidence="3 4">PX506</strain>
        <tissue evidence="3">Whole organism</tissue>
    </source>
</reference>
<dbReference type="PANTHER" id="PTHR31897">
    <property type="entry name" value="PROTEIN CBG17011-RELATED"/>
    <property type="match status" value="1"/>
</dbReference>
<name>A0A6A5GGQ2_CAERE</name>
<feature type="domain" description="T20D4.11-like" evidence="2">
    <location>
        <begin position="306"/>
        <end position="381"/>
    </location>
</feature>
<evidence type="ECO:0000259" key="2">
    <source>
        <dbReference type="Pfam" id="PF01579"/>
    </source>
</evidence>
<feature type="domain" description="T20D4.11-like" evidence="2">
    <location>
        <begin position="695"/>
        <end position="838"/>
    </location>
</feature>
<dbReference type="GeneID" id="9819456"/>
<sequence>MFKSTEFLLLLLASFASSAPSQNSTSGDVTTCLKAFYRAAYNGDYNGTESFDFFMVIPELQQLGFTLAKSCFLEIAKEECSVSQYNLLSTKYQQFLDVLTTQPAAGTSCSNFYFKYNSLKCQPLIEDLAQKAFVISDHHLKLNDTKILDTIDLCAKVEMCLVPECYHTEKAKKGIHDSCKEIGMRNTEFTACMLKIQKLQPDFSEYSCLDDLDFSSPNEQVVIELFTTKKDCSYKIMKEFCGEKAVQDFNYYASLTVRVNVKASQVNNVFTFTLTTYRIMYILLRLIFTFLLFLGLAFTAPSQNSTNADVTSCLTEFYRMAYTGEYNCTKSLDLFSDNQETKIASFKKAKSCFLEVAKEECPISQYNFLSTKYDSFLDSLSATPPAGTSCSDLYYKYNSAKCTSLYEETGKKMVPLATLDVKINDTRMLELLRLCDKTMACLSPECYYPEEKVKYLHDRCEEMALKNTEFAACLIKIDKLSPDFSEYPCLDGLDFNSQNEETQIEILTLKKKCAKTIMEDICGERAVENFDYNTALTVRIFVMNSQLRKVVFDNSNSITQKSAYTAGKSCFLETVKKLCTQVQVDELTSEYDYFVEVLTDRPSDEEGCDSPYYQYNGLKSAYHKSYNCTSGFEYLSNNSTVQKSAFTDGKSCFIEVAKDVCAPTDVVQINAEYNSFIEILTEKSSDETNCSEPYYQHSALKCFPVLQDMAVKLKDVVDVHTEINDTRVLKLINLCEQATACIKQTCLKETEQTRIIDTCAMIKMKNSEFIACNHKIQEKLADLSNHTCLDDFDFNLETNELTVELYSKKKECTLEIMRDSCGESAVDNFDYYADLLVKQSNPVQQLD</sequence>
<dbReference type="CTD" id="9819456"/>
<dbReference type="Proteomes" id="UP000483820">
    <property type="component" value="Chromosome V"/>
</dbReference>
<dbReference type="EMBL" id="WUAV01000005">
    <property type="protein sequence ID" value="KAF1753682.1"/>
    <property type="molecule type" value="Genomic_DNA"/>
</dbReference>
<keyword evidence="1" id="KW-0732">Signal</keyword>
<evidence type="ECO:0000313" key="3">
    <source>
        <dbReference type="EMBL" id="KAF1753682.1"/>
    </source>
</evidence>
<protein>
    <recommendedName>
        <fullName evidence="2">T20D4.11-like domain-containing protein</fullName>
    </recommendedName>
</protein>
<comment type="caution">
    <text evidence="3">The sequence shown here is derived from an EMBL/GenBank/DDBJ whole genome shotgun (WGS) entry which is preliminary data.</text>
</comment>
<accession>A0A6A5GGQ2</accession>
<feature type="chain" id="PRO_5025682943" description="T20D4.11-like domain-containing protein" evidence="1">
    <location>
        <begin position="22"/>
        <end position="847"/>
    </location>
</feature>
<dbReference type="Pfam" id="PF01579">
    <property type="entry name" value="DUF19"/>
    <property type="match status" value="4"/>
</dbReference>
<dbReference type="InterPro" id="IPR002542">
    <property type="entry name" value="T20D4.11-like_dom"/>
</dbReference>
<feature type="signal peptide" evidence="1">
    <location>
        <begin position="1"/>
        <end position="21"/>
    </location>
</feature>
<dbReference type="PANTHER" id="PTHR31897:SF6">
    <property type="entry name" value="DUF19 DOMAIN-CONTAINING PROTEIN"/>
    <property type="match status" value="1"/>
</dbReference>
<evidence type="ECO:0000256" key="1">
    <source>
        <dbReference type="SAM" id="SignalP"/>
    </source>
</evidence>
<feature type="domain" description="T20D4.11-like" evidence="2">
    <location>
        <begin position="395"/>
        <end position="534"/>
    </location>
</feature>
<proteinExistence type="predicted"/>
<dbReference type="AlphaFoldDB" id="A0A6A5GGQ2"/>
<organism evidence="3 4">
    <name type="scientific">Caenorhabditis remanei</name>
    <name type="common">Caenorhabditis vulgaris</name>
    <dbReference type="NCBI Taxonomy" id="31234"/>
    <lineage>
        <taxon>Eukaryota</taxon>
        <taxon>Metazoa</taxon>
        <taxon>Ecdysozoa</taxon>
        <taxon>Nematoda</taxon>
        <taxon>Chromadorea</taxon>
        <taxon>Rhabditida</taxon>
        <taxon>Rhabditina</taxon>
        <taxon>Rhabditomorpha</taxon>
        <taxon>Rhabditoidea</taxon>
        <taxon>Rhabditidae</taxon>
        <taxon>Peloderinae</taxon>
        <taxon>Caenorhabditis</taxon>
    </lineage>
</organism>
<dbReference type="KEGG" id="crq:GCK72_020239"/>